<comment type="subcellular location">
    <subcellularLocation>
        <location evidence="1">Membrane</location>
        <topology evidence="1">Multi-pass membrane protein</topology>
    </subcellularLocation>
</comment>
<feature type="transmembrane region" description="Helical" evidence="6">
    <location>
        <begin position="72"/>
        <end position="91"/>
    </location>
</feature>
<feature type="transmembrane region" description="Helical" evidence="6">
    <location>
        <begin position="428"/>
        <end position="450"/>
    </location>
</feature>
<dbReference type="Gene3D" id="1.20.1250.20">
    <property type="entry name" value="MFS general substrate transporter like domains"/>
    <property type="match status" value="1"/>
</dbReference>
<dbReference type="PROSITE" id="PS50850">
    <property type="entry name" value="MFS"/>
    <property type="match status" value="1"/>
</dbReference>
<feature type="transmembrane region" description="Helical" evidence="6">
    <location>
        <begin position="265"/>
        <end position="290"/>
    </location>
</feature>
<feature type="transmembrane region" description="Helical" evidence="6">
    <location>
        <begin position="365"/>
        <end position="387"/>
    </location>
</feature>
<feature type="transmembrane region" description="Helical" evidence="6">
    <location>
        <begin position="184"/>
        <end position="205"/>
    </location>
</feature>
<keyword evidence="9" id="KW-1185">Reference proteome</keyword>
<gene>
    <name evidence="8" type="ORF">NTJ_02382</name>
</gene>
<evidence type="ECO:0000313" key="8">
    <source>
        <dbReference type="EMBL" id="BES89574.1"/>
    </source>
</evidence>
<dbReference type="PANTHER" id="PTHR48021:SF1">
    <property type="entry name" value="GH07001P-RELATED"/>
    <property type="match status" value="1"/>
</dbReference>
<feature type="transmembrane region" description="Helical" evidence="6">
    <location>
        <begin position="31"/>
        <end position="52"/>
    </location>
</feature>
<dbReference type="Pfam" id="PF00083">
    <property type="entry name" value="Sugar_tr"/>
    <property type="match status" value="1"/>
</dbReference>
<feature type="transmembrane region" description="Helical" evidence="6">
    <location>
        <begin position="103"/>
        <end position="126"/>
    </location>
</feature>
<feature type="transmembrane region" description="Helical" evidence="6">
    <location>
        <begin position="399"/>
        <end position="422"/>
    </location>
</feature>
<dbReference type="EMBL" id="AP028909">
    <property type="protein sequence ID" value="BES89574.1"/>
    <property type="molecule type" value="Genomic_DNA"/>
</dbReference>
<feature type="region of interest" description="Disordered" evidence="5">
    <location>
        <begin position="1"/>
        <end position="22"/>
    </location>
</feature>
<dbReference type="SUPFAM" id="SSF103473">
    <property type="entry name" value="MFS general substrate transporter"/>
    <property type="match status" value="1"/>
</dbReference>
<evidence type="ECO:0000256" key="2">
    <source>
        <dbReference type="ARBA" id="ARBA00022692"/>
    </source>
</evidence>
<accession>A0ABN7AB72</accession>
<protein>
    <submittedName>
        <fullName evidence="8">Transporter</fullName>
    </submittedName>
</protein>
<feature type="transmembrane region" description="Helical" evidence="6">
    <location>
        <begin position="302"/>
        <end position="323"/>
    </location>
</feature>
<evidence type="ECO:0000256" key="6">
    <source>
        <dbReference type="SAM" id="Phobius"/>
    </source>
</evidence>
<dbReference type="InterPro" id="IPR005828">
    <property type="entry name" value="MFS_sugar_transport-like"/>
</dbReference>
<name>A0ABN7AB72_9HEMI</name>
<organism evidence="8 9">
    <name type="scientific">Nesidiocoris tenuis</name>
    <dbReference type="NCBI Taxonomy" id="355587"/>
    <lineage>
        <taxon>Eukaryota</taxon>
        <taxon>Metazoa</taxon>
        <taxon>Ecdysozoa</taxon>
        <taxon>Arthropoda</taxon>
        <taxon>Hexapoda</taxon>
        <taxon>Insecta</taxon>
        <taxon>Pterygota</taxon>
        <taxon>Neoptera</taxon>
        <taxon>Paraneoptera</taxon>
        <taxon>Hemiptera</taxon>
        <taxon>Heteroptera</taxon>
        <taxon>Panheteroptera</taxon>
        <taxon>Cimicomorpha</taxon>
        <taxon>Miridae</taxon>
        <taxon>Dicyphina</taxon>
        <taxon>Nesidiocoris</taxon>
    </lineage>
</organism>
<evidence type="ECO:0000259" key="7">
    <source>
        <dbReference type="PROSITE" id="PS50850"/>
    </source>
</evidence>
<sequence>MHEGGTEAVTPEVAGTPQQTGANAGRWRQHLSTAIVSLVGVSAGAVSGWASPMLVTLKSPSSPVGPMGLTEMSLLETLPTLASIVAIYLYGGTLDLLGRKWTGYLAAAPFIVGSVFNTCATLPYHIYIGRSLQGLGVAGMSISGPSLLSEVVHSSRRGAALTYSPVVTNLATLLIFVQGEFLSYRAFNICSLLVTMWFPLFFYFLPESPYYLASKKKNVEAHKSLLWYRGGMKDVADEEMKAVMSVSRQNAKFTDIFKLRSSRRAVVIVSFMFSFQQLGGSAIIVGYSSLMFDELDGFLSPMTSLIIMTSVKLLSSYFCSFIVDRMSRRFLLISTFLAMSITLTVISICYYFSDHLNPPDLAWILLGGLCIYFLSFGVGIGTLPGVIGNEIVVPEIKGSLSMITGTITLVAMTLCLQAYPFVNQYIGTYANFAIAAVINLIGCLISYILIPETRGIPLADIIEQLDR</sequence>
<dbReference type="PANTHER" id="PTHR48021">
    <property type="match status" value="1"/>
</dbReference>
<feature type="transmembrane region" description="Helical" evidence="6">
    <location>
        <begin position="330"/>
        <end position="353"/>
    </location>
</feature>
<proteinExistence type="predicted"/>
<dbReference type="InterPro" id="IPR050549">
    <property type="entry name" value="MFS_Trehalose_Transporter"/>
</dbReference>
<dbReference type="InterPro" id="IPR036259">
    <property type="entry name" value="MFS_trans_sf"/>
</dbReference>
<feature type="domain" description="Major facilitator superfamily (MFS) profile" evidence="7">
    <location>
        <begin position="28"/>
        <end position="454"/>
    </location>
</feature>
<evidence type="ECO:0000256" key="3">
    <source>
        <dbReference type="ARBA" id="ARBA00022989"/>
    </source>
</evidence>
<reference evidence="8 9" key="1">
    <citation type="submission" date="2023-09" db="EMBL/GenBank/DDBJ databases">
        <title>Nesidiocoris tenuis whole genome shotgun sequence.</title>
        <authorList>
            <person name="Shibata T."/>
            <person name="Shimoda M."/>
            <person name="Kobayashi T."/>
            <person name="Uehara T."/>
        </authorList>
    </citation>
    <scope>NUCLEOTIDE SEQUENCE [LARGE SCALE GENOMIC DNA]</scope>
    <source>
        <strain evidence="8 9">Japan</strain>
    </source>
</reference>
<evidence type="ECO:0000256" key="4">
    <source>
        <dbReference type="ARBA" id="ARBA00023136"/>
    </source>
</evidence>
<keyword evidence="4 6" id="KW-0472">Membrane</keyword>
<keyword evidence="3 6" id="KW-1133">Transmembrane helix</keyword>
<dbReference type="InterPro" id="IPR020846">
    <property type="entry name" value="MFS_dom"/>
</dbReference>
<evidence type="ECO:0000256" key="1">
    <source>
        <dbReference type="ARBA" id="ARBA00004141"/>
    </source>
</evidence>
<evidence type="ECO:0000256" key="5">
    <source>
        <dbReference type="SAM" id="MobiDB-lite"/>
    </source>
</evidence>
<evidence type="ECO:0000313" key="9">
    <source>
        <dbReference type="Proteomes" id="UP001307889"/>
    </source>
</evidence>
<dbReference type="Proteomes" id="UP001307889">
    <property type="component" value="Chromosome 1"/>
</dbReference>
<keyword evidence="2 6" id="KW-0812">Transmembrane</keyword>